<reference evidence="7 8" key="1">
    <citation type="journal article" date="2018" name="Gigascience">
        <title>Genomes of trombidid mites reveal novel predicted allergens and laterally-transferred genes associated with secondary metabolism.</title>
        <authorList>
            <person name="Dong X."/>
            <person name="Chaisiri K."/>
            <person name="Xia D."/>
            <person name="Armstrong S.D."/>
            <person name="Fang Y."/>
            <person name="Donnelly M.J."/>
            <person name="Kadowaki T."/>
            <person name="McGarry J.W."/>
            <person name="Darby A.C."/>
            <person name="Makepeace B.L."/>
        </authorList>
    </citation>
    <scope>NUCLEOTIDE SEQUENCE [LARGE SCALE GENOMIC DNA]</scope>
    <source>
        <strain evidence="7">UoL-UT</strain>
    </source>
</reference>
<dbReference type="PANTHER" id="PTHR10514:SF27">
    <property type="entry name" value="ANGIOTENSIN-CONVERTING ENZYME"/>
    <property type="match status" value="1"/>
</dbReference>
<dbReference type="OrthoDB" id="10029630at2759"/>
<dbReference type="GO" id="GO:0008241">
    <property type="term" value="F:peptidyl-dipeptidase activity"/>
    <property type="evidence" value="ECO:0007669"/>
    <property type="project" value="InterPro"/>
</dbReference>
<dbReference type="SUPFAM" id="SSF55486">
    <property type="entry name" value="Metalloproteases ('zincins'), catalytic domain"/>
    <property type="match status" value="1"/>
</dbReference>
<sequence length="127" mass="14687">MLIFLFVVVVFSGCFLAQSGFEKEIQFLKELNENQSQTANLVTKASWNYKSDLTEENQKHYLEALAKAEEVELAYWNKLIKFNWNKLPDANVKRQFDKLVVLGSAALTPEKRKKYSLIISRMSSIYG</sequence>
<gene>
    <name evidence="7" type="ORF">B4U80_13400</name>
</gene>
<accession>A0A443S735</accession>
<evidence type="ECO:0000256" key="3">
    <source>
        <dbReference type="ARBA" id="ARBA00023157"/>
    </source>
</evidence>
<comment type="caution">
    <text evidence="5">Lacks conserved residue(s) required for the propagation of feature annotation.</text>
</comment>
<keyword evidence="4" id="KW-0325">Glycoprotein</keyword>
<dbReference type="GO" id="GO:0005886">
    <property type="term" value="C:plasma membrane"/>
    <property type="evidence" value="ECO:0007669"/>
    <property type="project" value="TreeGrafter"/>
</dbReference>
<organism evidence="7 8">
    <name type="scientific">Leptotrombidium deliense</name>
    <dbReference type="NCBI Taxonomy" id="299467"/>
    <lineage>
        <taxon>Eukaryota</taxon>
        <taxon>Metazoa</taxon>
        <taxon>Ecdysozoa</taxon>
        <taxon>Arthropoda</taxon>
        <taxon>Chelicerata</taxon>
        <taxon>Arachnida</taxon>
        <taxon>Acari</taxon>
        <taxon>Acariformes</taxon>
        <taxon>Trombidiformes</taxon>
        <taxon>Prostigmata</taxon>
        <taxon>Anystina</taxon>
        <taxon>Parasitengona</taxon>
        <taxon>Trombiculoidea</taxon>
        <taxon>Trombiculidae</taxon>
        <taxon>Leptotrombidium</taxon>
    </lineage>
</organism>
<evidence type="ECO:0000256" key="2">
    <source>
        <dbReference type="ARBA" id="ARBA00022729"/>
    </source>
</evidence>
<evidence type="ECO:0000256" key="6">
    <source>
        <dbReference type="SAM" id="SignalP"/>
    </source>
</evidence>
<dbReference type="Pfam" id="PF01401">
    <property type="entry name" value="Peptidase_M2"/>
    <property type="match status" value="1"/>
</dbReference>
<dbReference type="GO" id="GO:0006508">
    <property type="term" value="P:proteolysis"/>
    <property type="evidence" value="ECO:0007669"/>
    <property type="project" value="InterPro"/>
</dbReference>
<keyword evidence="3" id="KW-1015">Disulfide bond</keyword>
<feature type="chain" id="PRO_5019568564" evidence="6">
    <location>
        <begin position="18"/>
        <end position="127"/>
    </location>
</feature>
<evidence type="ECO:0000256" key="4">
    <source>
        <dbReference type="ARBA" id="ARBA00023180"/>
    </source>
</evidence>
<keyword evidence="2 6" id="KW-0732">Signal</keyword>
<dbReference type="VEuPathDB" id="VectorBase:LDEU008698"/>
<name>A0A443S735_9ACAR</name>
<evidence type="ECO:0000256" key="5">
    <source>
        <dbReference type="PROSITE-ProRule" id="PRU01355"/>
    </source>
</evidence>
<dbReference type="EMBL" id="NCKV01006641">
    <property type="protein sequence ID" value="RWS23342.1"/>
    <property type="molecule type" value="Genomic_DNA"/>
</dbReference>
<comment type="similarity">
    <text evidence="1 5">Belongs to the peptidase M2 family.</text>
</comment>
<proteinExistence type="inferred from homology"/>
<dbReference type="PANTHER" id="PTHR10514">
    <property type="entry name" value="ANGIOTENSIN-CONVERTING ENZYME"/>
    <property type="match status" value="1"/>
</dbReference>
<comment type="caution">
    <text evidence="7">The sequence shown here is derived from an EMBL/GenBank/DDBJ whole genome shotgun (WGS) entry which is preliminary data.</text>
</comment>
<keyword evidence="8" id="KW-1185">Reference proteome</keyword>
<protein>
    <submittedName>
        <fullName evidence="7">Angiotensin-converting enzyme-like protein</fullName>
    </submittedName>
</protein>
<evidence type="ECO:0000256" key="1">
    <source>
        <dbReference type="ARBA" id="ARBA00008139"/>
    </source>
</evidence>
<evidence type="ECO:0000313" key="8">
    <source>
        <dbReference type="Proteomes" id="UP000288716"/>
    </source>
</evidence>
<dbReference type="GO" id="GO:0008237">
    <property type="term" value="F:metallopeptidase activity"/>
    <property type="evidence" value="ECO:0007669"/>
    <property type="project" value="InterPro"/>
</dbReference>
<feature type="signal peptide" evidence="6">
    <location>
        <begin position="1"/>
        <end position="17"/>
    </location>
</feature>
<feature type="non-terminal residue" evidence="7">
    <location>
        <position position="127"/>
    </location>
</feature>
<dbReference type="InterPro" id="IPR001548">
    <property type="entry name" value="Peptidase_M2"/>
</dbReference>
<dbReference type="PROSITE" id="PS52011">
    <property type="entry name" value="PEPTIDASE_M2"/>
    <property type="match status" value="1"/>
</dbReference>
<dbReference type="AlphaFoldDB" id="A0A443S735"/>
<evidence type="ECO:0000313" key="7">
    <source>
        <dbReference type="EMBL" id="RWS23342.1"/>
    </source>
</evidence>
<dbReference type="Proteomes" id="UP000288716">
    <property type="component" value="Unassembled WGS sequence"/>
</dbReference>